<evidence type="ECO:0000259" key="3">
    <source>
        <dbReference type="PROSITE" id="PS50132"/>
    </source>
</evidence>
<accession>A0A8C2BK40</accession>
<dbReference type="GO" id="GO:0005737">
    <property type="term" value="C:cytoplasm"/>
    <property type="evidence" value="ECO:0007669"/>
    <property type="project" value="TreeGrafter"/>
</dbReference>
<sequence>ASGNPWQTDHDSYWELNTPDVEVPTKMRVERWSFSFYELLSDPRGRADFKVFLKKEFSGENLAFWEAAEELKWGTAYLIFIYFCRTFLAPGAPRWINIDGRTMGLTVKGLEHPHRYVLDAAQTNIFMLMKKDTFYHYLKSPVYRRKYRKKPFHLHHNFFVYACLPIIHPLFYNVKKKTIYMFLLPTFRLMLAIIALVVKLKLFIHQSVVSVLVHFVDIATECL</sequence>
<dbReference type="GO" id="GO:0008277">
    <property type="term" value="P:regulation of G protein-coupled receptor signaling pathway"/>
    <property type="evidence" value="ECO:0007669"/>
    <property type="project" value="InterPro"/>
</dbReference>
<name>A0A8C2BK40_CYPCA</name>
<dbReference type="PANTHER" id="PTHR45746">
    <property type="entry name" value="LP21163P"/>
    <property type="match status" value="1"/>
</dbReference>
<feature type="domain" description="RGS" evidence="3">
    <location>
        <begin position="35"/>
        <end position="145"/>
    </location>
</feature>
<keyword evidence="1" id="KW-0734">Signal transduction inhibitor</keyword>
<dbReference type="GO" id="GO:0009968">
    <property type="term" value="P:negative regulation of signal transduction"/>
    <property type="evidence" value="ECO:0007669"/>
    <property type="project" value="UniProtKB-KW"/>
</dbReference>
<dbReference type="InterPro" id="IPR044926">
    <property type="entry name" value="RGS_subdomain_2"/>
</dbReference>
<keyword evidence="2" id="KW-1133">Transmembrane helix</keyword>
<dbReference type="SMART" id="SM00315">
    <property type="entry name" value="RGS"/>
    <property type="match status" value="1"/>
</dbReference>
<dbReference type="GO" id="GO:0005096">
    <property type="term" value="F:GTPase activator activity"/>
    <property type="evidence" value="ECO:0007669"/>
    <property type="project" value="TreeGrafter"/>
</dbReference>
<dbReference type="Gene3D" id="1.10.167.10">
    <property type="entry name" value="Regulator of G-protein Signalling 4, domain 2"/>
    <property type="match status" value="1"/>
</dbReference>
<protein>
    <submittedName>
        <fullName evidence="4">Regulator of G protein signaling 9a</fullName>
    </submittedName>
</protein>
<dbReference type="InterPro" id="IPR036305">
    <property type="entry name" value="RGS_sf"/>
</dbReference>
<feature type="transmembrane region" description="Helical" evidence="2">
    <location>
        <begin position="178"/>
        <end position="198"/>
    </location>
</feature>
<dbReference type="PROSITE" id="PS50132">
    <property type="entry name" value="RGS"/>
    <property type="match status" value="1"/>
</dbReference>
<dbReference type="GO" id="GO:0043005">
    <property type="term" value="C:neuron projection"/>
    <property type="evidence" value="ECO:0007669"/>
    <property type="project" value="TreeGrafter"/>
</dbReference>
<evidence type="ECO:0000256" key="1">
    <source>
        <dbReference type="ARBA" id="ARBA00022700"/>
    </source>
</evidence>
<dbReference type="Ensembl" id="ENSCCRT00015125669.1">
    <property type="protein sequence ID" value="ENSCCRP00015121818.1"/>
    <property type="gene ID" value="ENSCCRG00015047870.1"/>
</dbReference>
<dbReference type="AlphaFoldDB" id="A0A8C2BK40"/>
<evidence type="ECO:0000313" key="5">
    <source>
        <dbReference type="Proteomes" id="UP000694700"/>
    </source>
</evidence>
<dbReference type="PANTHER" id="PTHR45746:SF8">
    <property type="entry name" value="REGULATOR OF G PROTEIN-SIGNALING 9A"/>
    <property type="match status" value="1"/>
</dbReference>
<keyword evidence="2" id="KW-0812">Transmembrane</keyword>
<organism evidence="4 5">
    <name type="scientific">Cyprinus carpio</name>
    <name type="common">Common carp</name>
    <dbReference type="NCBI Taxonomy" id="7962"/>
    <lineage>
        <taxon>Eukaryota</taxon>
        <taxon>Metazoa</taxon>
        <taxon>Chordata</taxon>
        <taxon>Craniata</taxon>
        <taxon>Vertebrata</taxon>
        <taxon>Euteleostomi</taxon>
        <taxon>Actinopterygii</taxon>
        <taxon>Neopterygii</taxon>
        <taxon>Teleostei</taxon>
        <taxon>Ostariophysi</taxon>
        <taxon>Cypriniformes</taxon>
        <taxon>Cyprinidae</taxon>
        <taxon>Cyprininae</taxon>
        <taxon>Cyprinus</taxon>
    </lineage>
</organism>
<dbReference type="InterPro" id="IPR047016">
    <property type="entry name" value="RGS6/7/9/11"/>
</dbReference>
<evidence type="ECO:0000313" key="4">
    <source>
        <dbReference type="Ensembl" id="ENSCCRP00015121818.1"/>
    </source>
</evidence>
<feature type="transmembrane region" description="Helical" evidence="2">
    <location>
        <begin position="154"/>
        <end position="172"/>
    </location>
</feature>
<reference evidence="4" key="1">
    <citation type="submission" date="2025-08" db="UniProtKB">
        <authorList>
            <consortium name="Ensembl"/>
        </authorList>
    </citation>
    <scope>IDENTIFICATION</scope>
</reference>
<dbReference type="GO" id="GO:0005886">
    <property type="term" value="C:plasma membrane"/>
    <property type="evidence" value="ECO:0007669"/>
    <property type="project" value="TreeGrafter"/>
</dbReference>
<dbReference type="Proteomes" id="UP000694700">
    <property type="component" value="Unplaced"/>
</dbReference>
<evidence type="ECO:0000256" key="2">
    <source>
        <dbReference type="SAM" id="Phobius"/>
    </source>
</evidence>
<dbReference type="PRINTS" id="PR01301">
    <property type="entry name" value="RGSPROTEIN"/>
</dbReference>
<dbReference type="SUPFAM" id="SSF48097">
    <property type="entry name" value="Regulator of G-protein signaling, RGS"/>
    <property type="match status" value="1"/>
</dbReference>
<dbReference type="Pfam" id="PF00615">
    <property type="entry name" value="RGS"/>
    <property type="match status" value="1"/>
</dbReference>
<proteinExistence type="predicted"/>
<keyword evidence="2" id="KW-0472">Membrane</keyword>
<dbReference type="InterPro" id="IPR016137">
    <property type="entry name" value="RGS"/>
</dbReference>